<keyword evidence="3" id="KW-0805">Transcription regulation</keyword>
<dbReference type="Pfam" id="PF00172">
    <property type="entry name" value="Zn_clus"/>
    <property type="match status" value="1"/>
</dbReference>
<feature type="compositionally biased region" description="Polar residues" evidence="7">
    <location>
        <begin position="106"/>
        <end position="116"/>
    </location>
</feature>
<proteinExistence type="predicted"/>
<dbReference type="CDD" id="cd00067">
    <property type="entry name" value="GAL4"/>
    <property type="match status" value="1"/>
</dbReference>
<dbReference type="SUPFAM" id="SSF57701">
    <property type="entry name" value="Zn2/Cys6 DNA-binding domain"/>
    <property type="match status" value="1"/>
</dbReference>
<evidence type="ECO:0000256" key="6">
    <source>
        <dbReference type="ARBA" id="ARBA00023242"/>
    </source>
</evidence>
<evidence type="ECO:0000256" key="5">
    <source>
        <dbReference type="ARBA" id="ARBA00023163"/>
    </source>
</evidence>
<keyword evidence="10" id="KW-1185">Reference proteome</keyword>
<dbReference type="PROSITE" id="PS50048">
    <property type="entry name" value="ZN2_CY6_FUNGAL_2"/>
    <property type="match status" value="1"/>
</dbReference>
<keyword evidence="2" id="KW-0862">Zinc</keyword>
<dbReference type="Gene3D" id="4.10.240.10">
    <property type="entry name" value="Zn(2)-C6 fungal-type DNA-binding domain"/>
    <property type="match status" value="1"/>
</dbReference>
<dbReference type="EMBL" id="JAQIZZ010000008">
    <property type="protein sequence ID" value="KAJ5525831.1"/>
    <property type="molecule type" value="Genomic_DNA"/>
</dbReference>
<dbReference type="SMART" id="SM00066">
    <property type="entry name" value="GAL4"/>
    <property type="match status" value="1"/>
</dbReference>
<feature type="domain" description="Zn(2)-C6 fungal-type" evidence="8">
    <location>
        <begin position="21"/>
        <end position="49"/>
    </location>
</feature>
<protein>
    <recommendedName>
        <fullName evidence="8">Zn(2)-C6 fungal-type domain-containing protein</fullName>
    </recommendedName>
</protein>
<dbReference type="InterPro" id="IPR001138">
    <property type="entry name" value="Zn2Cys6_DnaBD"/>
</dbReference>
<evidence type="ECO:0000313" key="9">
    <source>
        <dbReference type="EMBL" id="KAJ5525831.1"/>
    </source>
</evidence>
<sequence length="642" mass="72277">MARRKGEKKERKTNITRSRTGCHTCRRRRVKCDEDKPSCKTCVRLGLECDGYGYIVRYRFTRPTVLEQGPASSFDNIEWAPVAISCINIDDMELSDGGSVHEEESTSYTQTPESSIKDTANYHVDSSSQEVSPRDLPNNDMKIGDENLSFDTSDARTLEEFYFTQWRTCVTPILPPVFADLTLAIPTFLPFKYAVLAVSAAHLAHTGSSISSGDNELYIPERTHRYRSLQYYGKGIRELAEYVNGFPDDNLDHLVATSLLFYYIEIDVGSINSAVEQMELINRLHCSAQSHVKEGSIKLNPKLLSTWKSSRSLAINKRLTIGSNRSRPLASIQPRDPTDTLEQGGSSSDTIAQLLCETFSSARNIIVEFFVRRGIRLASEEQSRIAFGALVEHIDSVSGQNDSPGQSTTAEGRYLKEFEQNRRNLDDWHAHLDFSELPVESFTSASTEPVGERDGELHVQPLRFRSYEAAMNYAYYATAQHASSQQMVDRLTTFAQPHVDSSFTRENYPWESLLLRIACGLDLEDCLYKHTFKIGILSLLICCASSCPHIGVSNWIYDWIGKLGKYGGAVEDGMPVAMVIRVMRLIIAMKKDGHDAFRISVLDSDIKEKEEFYRSNIDLFVAVCGKDRVKGIMYNNVVALPK</sequence>
<evidence type="ECO:0000256" key="7">
    <source>
        <dbReference type="SAM" id="MobiDB-lite"/>
    </source>
</evidence>
<keyword evidence="5" id="KW-0804">Transcription</keyword>
<dbReference type="PANTHER" id="PTHR36206:SF13">
    <property type="entry name" value="TRANSCRIPTIONAL REGULATORY PROTEIN MOC3"/>
    <property type="match status" value="1"/>
</dbReference>
<keyword evidence="4" id="KW-0238">DNA-binding</keyword>
<dbReference type="PROSITE" id="PS00463">
    <property type="entry name" value="ZN2_CY6_FUNGAL_1"/>
    <property type="match status" value="1"/>
</dbReference>
<evidence type="ECO:0000256" key="4">
    <source>
        <dbReference type="ARBA" id="ARBA00023125"/>
    </source>
</evidence>
<keyword evidence="6" id="KW-0539">Nucleus</keyword>
<reference evidence="9 10" key="1">
    <citation type="journal article" date="2023" name="IMA Fungus">
        <title>Comparative genomic study of the Penicillium genus elucidates a diverse pangenome and 15 lateral gene transfer events.</title>
        <authorList>
            <person name="Petersen C."/>
            <person name="Sorensen T."/>
            <person name="Nielsen M.R."/>
            <person name="Sondergaard T.E."/>
            <person name="Sorensen J.L."/>
            <person name="Fitzpatrick D.A."/>
            <person name="Frisvad J.C."/>
            <person name="Nielsen K.L."/>
        </authorList>
    </citation>
    <scope>NUCLEOTIDE SEQUENCE [LARGE SCALE GENOMIC DNA]</scope>
    <source>
        <strain evidence="9 10">IBT 35679</strain>
    </source>
</reference>
<evidence type="ECO:0000256" key="1">
    <source>
        <dbReference type="ARBA" id="ARBA00022723"/>
    </source>
</evidence>
<dbReference type="GO" id="GO:0003677">
    <property type="term" value="F:DNA binding"/>
    <property type="evidence" value="ECO:0007669"/>
    <property type="project" value="UniProtKB-KW"/>
</dbReference>
<dbReference type="AlphaFoldDB" id="A0AAD6GA46"/>
<evidence type="ECO:0000259" key="8">
    <source>
        <dbReference type="PROSITE" id="PS50048"/>
    </source>
</evidence>
<dbReference type="Proteomes" id="UP001220324">
    <property type="component" value="Unassembled WGS sequence"/>
</dbReference>
<comment type="caution">
    <text evidence="9">The sequence shown here is derived from an EMBL/GenBank/DDBJ whole genome shotgun (WGS) entry which is preliminary data.</text>
</comment>
<evidence type="ECO:0000313" key="10">
    <source>
        <dbReference type="Proteomes" id="UP001220324"/>
    </source>
</evidence>
<accession>A0AAD6GA46</accession>
<dbReference type="InterPro" id="IPR036864">
    <property type="entry name" value="Zn2-C6_fun-type_DNA-bd_sf"/>
</dbReference>
<organism evidence="9 10">
    <name type="scientific">Penicillium frequentans</name>
    <dbReference type="NCBI Taxonomy" id="3151616"/>
    <lineage>
        <taxon>Eukaryota</taxon>
        <taxon>Fungi</taxon>
        <taxon>Dikarya</taxon>
        <taxon>Ascomycota</taxon>
        <taxon>Pezizomycotina</taxon>
        <taxon>Eurotiomycetes</taxon>
        <taxon>Eurotiomycetidae</taxon>
        <taxon>Eurotiales</taxon>
        <taxon>Aspergillaceae</taxon>
        <taxon>Penicillium</taxon>
    </lineage>
</organism>
<evidence type="ECO:0000256" key="2">
    <source>
        <dbReference type="ARBA" id="ARBA00022833"/>
    </source>
</evidence>
<feature type="region of interest" description="Disordered" evidence="7">
    <location>
        <begin position="326"/>
        <end position="346"/>
    </location>
</feature>
<name>A0AAD6GA46_9EURO</name>
<dbReference type="InterPro" id="IPR052360">
    <property type="entry name" value="Transcr_Regulatory_Proteins"/>
</dbReference>
<dbReference type="PANTHER" id="PTHR36206">
    <property type="entry name" value="ASPERCRYPTIN BIOSYNTHESIS CLUSTER-SPECIFIC TRANSCRIPTION REGULATOR ATNN-RELATED"/>
    <property type="match status" value="1"/>
</dbReference>
<keyword evidence="1" id="KW-0479">Metal-binding</keyword>
<dbReference type="GO" id="GO:0008270">
    <property type="term" value="F:zinc ion binding"/>
    <property type="evidence" value="ECO:0007669"/>
    <property type="project" value="InterPro"/>
</dbReference>
<dbReference type="GO" id="GO:0000981">
    <property type="term" value="F:DNA-binding transcription factor activity, RNA polymerase II-specific"/>
    <property type="evidence" value="ECO:0007669"/>
    <property type="project" value="InterPro"/>
</dbReference>
<evidence type="ECO:0000256" key="3">
    <source>
        <dbReference type="ARBA" id="ARBA00023015"/>
    </source>
</evidence>
<gene>
    <name evidence="9" type="ORF">N7494_012481</name>
</gene>
<feature type="region of interest" description="Disordered" evidence="7">
    <location>
        <begin position="97"/>
        <end position="116"/>
    </location>
</feature>